<reference evidence="1" key="1">
    <citation type="submission" date="2020-03" db="EMBL/GenBank/DDBJ databases">
        <title>Spirochaetal bacteria isolated from arthropods constitute a novel genus Entomospira genus novum within the order Spirochaetales.</title>
        <authorList>
            <person name="Grana-Miraglia L."/>
            <person name="Sikutova S."/>
            <person name="Fingerle V."/>
            <person name="Sing A."/>
            <person name="Castillo-Ramirez S."/>
            <person name="Margos G."/>
            <person name="Rudolf I."/>
        </authorList>
    </citation>
    <scope>NUCLEOTIDE SEQUENCE</scope>
    <source>
        <strain evidence="1">BR149</strain>
    </source>
</reference>
<dbReference type="Proteomes" id="UP000778951">
    <property type="component" value="Unassembled WGS sequence"/>
</dbReference>
<dbReference type="AlphaFoldDB" id="A0A968KVA7"/>
<dbReference type="EMBL" id="JAATLM010000001">
    <property type="protein sequence ID" value="NIZ69965.1"/>
    <property type="molecule type" value="Genomic_DNA"/>
</dbReference>
<name>A0A968KVA7_9SPIO</name>
<gene>
    <name evidence="1" type="ORF">HCT48_07065</name>
</gene>
<keyword evidence="2" id="KW-1185">Reference proteome</keyword>
<accession>A0A968KVA7</accession>
<proteinExistence type="predicted"/>
<protein>
    <submittedName>
        <fullName evidence="1">Uncharacterized protein</fullName>
    </submittedName>
</protein>
<evidence type="ECO:0000313" key="2">
    <source>
        <dbReference type="Proteomes" id="UP000778951"/>
    </source>
</evidence>
<organism evidence="1 2">
    <name type="scientific">Entomospira culicis</name>
    <dbReference type="NCBI Taxonomy" id="2719989"/>
    <lineage>
        <taxon>Bacteria</taxon>
        <taxon>Pseudomonadati</taxon>
        <taxon>Spirochaetota</taxon>
        <taxon>Spirochaetia</taxon>
        <taxon>Spirochaetales</taxon>
        <taxon>Spirochaetaceae</taxon>
        <taxon>Entomospira</taxon>
    </lineage>
</organism>
<dbReference type="RefSeq" id="WP_167696033.1">
    <property type="nucleotide sequence ID" value="NZ_CP118181.1"/>
</dbReference>
<comment type="caution">
    <text evidence="1">The sequence shown here is derived from an EMBL/GenBank/DDBJ whole genome shotgun (WGS) entry which is preliminary data.</text>
</comment>
<evidence type="ECO:0000313" key="1">
    <source>
        <dbReference type="EMBL" id="NIZ69965.1"/>
    </source>
</evidence>
<sequence length="115" mass="13132">MDGYFAKKYSFDSTYAAVNAFAHELLEVHKDHLDAPIIFAHLGTSAQEICHDLVGKFDIIEMALGMHAWALEDGRPSTLDMTEIDAILMHMLTRCEYYLDKLAGYESEYDSEEYD</sequence>